<dbReference type="OrthoDB" id="6631696at2"/>
<accession>A0A6B8MZN0</accession>
<reference evidence="1 2" key="1">
    <citation type="submission" date="2019-11" db="EMBL/GenBank/DDBJ databases">
        <title>Isolation and Application of One Kind of P-Hydroxybenzoic Acid Degrading Bacterium in Mitigating Cropping Obstacle of Cucumber.</title>
        <authorList>
            <person name="Wu F."/>
            <person name="An Y."/>
        </authorList>
    </citation>
    <scope>NUCLEOTIDE SEQUENCE [LARGE SCALE GENOMIC DNA]</scope>
    <source>
        <strain evidence="1 2">P620</strain>
    </source>
</reference>
<dbReference type="Proteomes" id="UP000427108">
    <property type="component" value="Chromosome"/>
</dbReference>
<dbReference type="EMBL" id="CP046115">
    <property type="protein sequence ID" value="QGN39604.1"/>
    <property type="molecule type" value="Genomic_DNA"/>
</dbReference>
<proteinExistence type="predicted"/>
<evidence type="ECO:0000313" key="1">
    <source>
        <dbReference type="EMBL" id="QGN39604.1"/>
    </source>
</evidence>
<organism evidence="1 2">
    <name type="scientific">Klebsiella oxytoca</name>
    <dbReference type="NCBI Taxonomy" id="571"/>
    <lineage>
        <taxon>Bacteria</taxon>
        <taxon>Pseudomonadati</taxon>
        <taxon>Pseudomonadota</taxon>
        <taxon>Gammaproteobacteria</taxon>
        <taxon>Enterobacterales</taxon>
        <taxon>Enterobacteriaceae</taxon>
        <taxon>Klebsiella/Raoultella group</taxon>
        <taxon>Klebsiella</taxon>
    </lineage>
</organism>
<gene>
    <name evidence="1" type="ORF">GJ746_20890</name>
</gene>
<sequence length="184" mass="20952">MKSYFISDDTFFLYGLSAATDNEAAASVFINLNEKESLRAFEPVAGDIVVVAVNHHLSRKKILQRSIMPFCRVVIMLDIPINSSGMIEFPCLISKTISSLEFRRFMDIARKIPVKRGTVSKRVLSIFNHLSADYSSQPQVVDFSVSMRIIYRIKRNVFQKYGLLNCNSQGIFVCQDMLRMKVPV</sequence>
<name>A0A6B8MZN0_KLEOX</name>
<evidence type="ECO:0000313" key="2">
    <source>
        <dbReference type="Proteomes" id="UP000427108"/>
    </source>
</evidence>
<protein>
    <submittedName>
        <fullName evidence="1">Uncharacterized protein</fullName>
    </submittedName>
</protein>
<dbReference type="RefSeq" id="WP_154681906.1">
    <property type="nucleotide sequence ID" value="NZ_CP046115.1"/>
</dbReference>
<dbReference type="AlphaFoldDB" id="A0A6B8MZN0"/>